<organism evidence="1 2">
    <name type="scientific">Thermosipho melanesiensis (strain DSM 12029 / CIP 104789 / BI429)</name>
    <dbReference type="NCBI Taxonomy" id="391009"/>
    <lineage>
        <taxon>Bacteria</taxon>
        <taxon>Thermotogati</taxon>
        <taxon>Thermotogota</taxon>
        <taxon>Thermotogae</taxon>
        <taxon>Thermotogales</taxon>
        <taxon>Fervidobacteriaceae</taxon>
        <taxon>Thermosipho</taxon>
    </lineage>
</organism>
<dbReference type="Proteomes" id="UP000001110">
    <property type="component" value="Chromosome"/>
</dbReference>
<reference evidence="1 2" key="2">
    <citation type="journal article" date="2009" name="Proc. Natl. Acad. Sci. U.S.A.">
        <title>On the chimeric nature, thermophilic origin, and phylogenetic placement of the Thermotogales.</title>
        <authorList>
            <person name="Zhaxybayeva O."/>
            <person name="Swithers K.S."/>
            <person name="Lapierre P."/>
            <person name="Fournier G.P."/>
            <person name="Bickhart D.M."/>
            <person name="DeBoy R.T."/>
            <person name="Nelson K.E."/>
            <person name="Nesbo C.L."/>
            <person name="Doolittle W.F."/>
            <person name="Gogarten J.P."/>
            <person name="Noll K.M."/>
        </authorList>
    </citation>
    <scope>NUCLEOTIDE SEQUENCE [LARGE SCALE GENOMIC DNA]</scope>
    <source>
        <strain evidence="2">DSM 12029 / CIP 104789 / BI429</strain>
    </source>
</reference>
<dbReference type="RefSeq" id="WP_012056656.1">
    <property type="nucleotide sequence ID" value="NC_009616.1"/>
</dbReference>
<sequence length="47" mass="5342">MGIWKNEGGFKGEFNPALESSNVFYDSLEIAKKHGKYLTFKPFEGKT</sequence>
<evidence type="ECO:0000313" key="2">
    <source>
        <dbReference type="Proteomes" id="UP000001110"/>
    </source>
</evidence>
<name>A6LK44_THEM4</name>
<dbReference type="KEGG" id="tme:Tmel_0428"/>
<dbReference type="AlphaFoldDB" id="A6LK44"/>
<dbReference type="HOGENOM" id="CLU_3174238_0_0_0"/>
<evidence type="ECO:0000313" key="1">
    <source>
        <dbReference type="EMBL" id="ABR30295.1"/>
    </source>
</evidence>
<proteinExistence type="predicted"/>
<dbReference type="EMBL" id="CP000716">
    <property type="protein sequence ID" value="ABR30295.1"/>
    <property type="molecule type" value="Genomic_DNA"/>
</dbReference>
<protein>
    <submittedName>
        <fullName evidence="1">Uncharacterized protein</fullName>
    </submittedName>
</protein>
<gene>
    <name evidence="1" type="ordered locus">Tmel_0428</name>
</gene>
<accession>A6LK44</accession>
<reference evidence="1 2" key="1">
    <citation type="submission" date="2007-05" db="EMBL/GenBank/DDBJ databases">
        <title>Complete sequence of Thermosipho melanesiensis BI429.</title>
        <authorList>
            <consortium name="US DOE Joint Genome Institute"/>
            <person name="Copeland A."/>
            <person name="Lucas S."/>
            <person name="Lapidus A."/>
            <person name="Barry K."/>
            <person name="Glavina del Rio T."/>
            <person name="Dalin E."/>
            <person name="Tice H."/>
            <person name="Pitluck S."/>
            <person name="Chertkov O."/>
            <person name="Brettin T."/>
            <person name="Bruce D."/>
            <person name="Detter J.C."/>
            <person name="Han C."/>
            <person name="Schmutz J."/>
            <person name="Larimer F."/>
            <person name="Land M."/>
            <person name="Hauser L."/>
            <person name="Kyrpides N."/>
            <person name="Mikhailova N."/>
            <person name="Nelson K."/>
            <person name="Gogarten J.P."/>
            <person name="Noll K."/>
            <person name="Richardson P."/>
        </authorList>
    </citation>
    <scope>NUCLEOTIDE SEQUENCE [LARGE SCALE GENOMIC DNA]</scope>
    <source>
        <strain evidence="2">DSM 12029 / CIP 104789 / BI429</strain>
    </source>
</reference>